<accession>R7T0B3</accession>
<dbReference type="KEGG" id="dsq:DICSQDRAFT_169465"/>
<organism evidence="1 2">
    <name type="scientific">Dichomitus squalens (strain LYAD-421)</name>
    <name type="common">Western red white-rot fungus</name>
    <dbReference type="NCBI Taxonomy" id="732165"/>
    <lineage>
        <taxon>Eukaryota</taxon>
        <taxon>Fungi</taxon>
        <taxon>Dikarya</taxon>
        <taxon>Basidiomycota</taxon>
        <taxon>Agaricomycotina</taxon>
        <taxon>Agaricomycetes</taxon>
        <taxon>Polyporales</taxon>
        <taxon>Polyporaceae</taxon>
        <taxon>Dichomitus</taxon>
    </lineage>
</organism>
<dbReference type="AlphaFoldDB" id="R7T0B3"/>
<proteinExistence type="predicted"/>
<sequence length="102" mass="11111">MPSSATLAARQASAVVPPSSVDEAYTMRTVELAAFNVDPNNWSWDERERCSWTPASATWQAFAAKWRNPTTPSVTETPDLSDIADFLQVRSSSTTCSSVIAI</sequence>
<dbReference type="HOGENOM" id="CLU_2277384_0_0_1"/>
<evidence type="ECO:0000313" key="2">
    <source>
        <dbReference type="Proteomes" id="UP000053319"/>
    </source>
</evidence>
<dbReference type="EMBL" id="JH719407">
    <property type="protein sequence ID" value="EJF61884.1"/>
    <property type="molecule type" value="Genomic_DNA"/>
</dbReference>
<reference evidence="1 2" key="1">
    <citation type="journal article" date="2012" name="Science">
        <title>The Paleozoic origin of enzymatic lignin decomposition reconstructed from 31 fungal genomes.</title>
        <authorList>
            <person name="Floudas D."/>
            <person name="Binder M."/>
            <person name="Riley R."/>
            <person name="Barry K."/>
            <person name="Blanchette R.A."/>
            <person name="Henrissat B."/>
            <person name="Martinez A.T."/>
            <person name="Otillar R."/>
            <person name="Spatafora J.W."/>
            <person name="Yadav J.S."/>
            <person name="Aerts A."/>
            <person name="Benoit I."/>
            <person name="Boyd A."/>
            <person name="Carlson A."/>
            <person name="Copeland A."/>
            <person name="Coutinho P.M."/>
            <person name="de Vries R.P."/>
            <person name="Ferreira P."/>
            <person name="Findley K."/>
            <person name="Foster B."/>
            <person name="Gaskell J."/>
            <person name="Glotzer D."/>
            <person name="Gorecki P."/>
            <person name="Heitman J."/>
            <person name="Hesse C."/>
            <person name="Hori C."/>
            <person name="Igarashi K."/>
            <person name="Jurgens J.A."/>
            <person name="Kallen N."/>
            <person name="Kersten P."/>
            <person name="Kohler A."/>
            <person name="Kuees U."/>
            <person name="Kumar T.K.A."/>
            <person name="Kuo A."/>
            <person name="LaButti K."/>
            <person name="Larrondo L.F."/>
            <person name="Lindquist E."/>
            <person name="Ling A."/>
            <person name="Lombard V."/>
            <person name="Lucas S."/>
            <person name="Lundell T."/>
            <person name="Martin R."/>
            <person name="McLaughlin D.J."/>
            <person name="Morgenstern I."/>
            <person name="Morin E."/>
            <person name="Murat C."/>
            <person name="Nagy L.G."/>
            <person name="Nolan M."/>
            <person name="Ohm R.A."/>
            <person name="Patyshakuliyeva A."/>
            <person name="Rokas A."/>
            <person name="Ruiz-Duenas F.J."/>
            <person name="Sabat G."/>
            <person name="Salamov A."/>
            <person name="Samejima M."/>
            <person name="Schmutz J."/>
            <person name="Slot J.C."/>
            <person name="St John F."/>
            <person name="Stenlid J."/>
            <person name="Sun H."/>
            <person name="Sun S."/>
            <person name="Syed K."/>
            <person name="Tsang A."/>
            <person name="Wiebenga A."/>
            <person name="Young D."/>
            <person name="Pisabarro A."/>
            <person name="Eastwood D.C."/>
            <person name="Martin F."/>
            <person name="Cullen D."/>
            <person name="Grigoriev I.V."/>
            <person name="Hibbett D.S."/>
        </authorList>
    </citation>
    <scope>NUCLEOTIDE SEQUENCE [LARGE SCALE GENOMIC DNA]</scope>
    <source>
        <strain evidence="1 2">LYAD-421 SS1</strain>
    </source>
</reference>
<evidence type="ECO:0000313" key="1">
    <source>
        <dbReference type="EMBL" id="EJF61884.1"/>
    </source>
</evidence>
<gene>
    <name evidence="1" type="ORF">DICSQDRAFT_169465</name>
</gene>
<dbReference type="GeneID" id="18838969"/>
<dbReference type="RefSeq" id="XP_007365139.1">
    <property type="nucleotide sequence ID" value="XM_007365077.1"/>
</dbReference>
<dbReference type="Proteomes" id="UP000053319">
    <property type="component" value="Unassembled WGS sequence"/>
</dbReference>
<name>R7T0B3_DICSQ</name>
<protein>
    <submittedName>
        <fullName evidence="1">Uncharacterized protein</fullName>
    </submittedName>
</protein>